<dbReference type="PROSITE" id="PS50888">
    <property type="entry name" value="BHLH"/>
    <property type="match status" value="1"/>
</dbReference>
<evidence type="ECO:0000259" key="2">
    <source>
        <dbReference type="PROSITE" id="PS50888"/>
    </source>
</evidence>
<dbReference type="InterPro" id="IPR036638">
    <property type="entry name" value="HLH_DNA-bd_sf"/>
</dbReference>
<dbReference type="InterPro" id="IPR002912">
    <property type="entry name" value="ACT_dom"/>
</dbReference>
<dbReference type="InterPro" id="IPR045865">
    <property type="entry name" value="ACT-like_dom_sf"/>
</dbReference>
<evidence type="ECO:0000259" key="3">
    <source>
        <dbReference type="PROSITE" id="PS51671"/>
    </source>
</evidence>
<dbReference type="CDD" id="cd04873">
    <property type="entry name" value="ACT_UUR-ACR-like"/>
    <property type="match status" value="1"/>
</dbReference>
<dbReference type="EMBL" id="BEGY01000030">
    <property type="protein sequence ID" value="GAX78175.1"/>
    <property type="molecule type" value="Genomic_DNA"/>
</dbReference>
<dbReference type="GO" id="GO:0046983">
    <property type="term" value="F:protein dimerization activity"/>
    <property type="evidence" value="ECO:0007669"/>
    <property type="project" value="InterPro"/>
</dbReference>
<protein>
    <recommendedName>
        <fullName evidence="6">BHLH domain-containing protein</fullName>
    </recommendedName>
</protein>
<accession>A0A250X517</accession>
<feature type="domain" description="BHLH" evidence="2">
    <location>
        <begin position="124"/>
        <end position="182"/>
    </location>
</feature>
<evidence type="ECO:0008006" key="6">
    <source>
        <dbReference type="Google" id="ProtNLM"/>
    </source>
</evidence>
<evidence type="ECO:0000256" key="1">
    <source>
        <dbReference type="SAM" id="MobiDB-lite"/>
    </source>
</evidence>
<feature type="region of interest" description="Disordered" evidence="1">
    <location>
        <begin position="114"/>
        <end position="136"/>
    </location>
</feature>
<feature type="compositionally biased region" description="Polar residues" evidence="1">
    <location>
        <begin position="47"/>
        <end position="65"/>
    </location>
</feature>
<dbReference type="PROSITE" id="PS51671">
    <property type="entry name" value="ACT"/>
    <property type="match status" value="1"/>
</dbReference>
<proteinExistence type="predicted"/>
<dbReference type="PANTHER" id="PTHR46266:SF4">
    <property type="entry name" value="TRANSCRIPTION FACTOR TT8"/>
    <property type="match status" value="1"/>
</dbReference>
<reference evidence="4 5" key="1">
    <citation type="submission" date="2017-08" db="EMBL/GenBank/DDBJ databases">
        <title>Acidophilic green algal genome provides insights into adaptation to an acidic environment.</title>
        <authorList>
            <person name="Hirooka S."/>
            <person name="Hirose Y."/>
            <person name="Kanesaki Y."/>
            <person name="Higuchi S."/>
            <person name="Fujiwara T."/>
            <person name="Onuma R."/>
            <person name="Era A."/>
            <person name="Ohbayashi R."/>
            <person name="Uzuka A."/>
            <person name="Nozaki H."/>
            <person name="Yoshikawa H."/>
            <person name="Miyagishima S.Y."/>
        </authorList>
    </citation>
    <scope>NUCLEOTIDE SEQUENCE [LARGE SCALE GENOMIC DNA]</scope>
    <source>
        <strain evidence="4 5">NIES-2499</strain>
    </source>
</reference>
<feature type="domain" description="ACT" evidence="3">
    <location>
        <begin position="275"/>
        <end position="358"/>
    </location>
</feature>
<dbReference type="Proteomes" id="UP000232323">
    <property type="component" value="Unassembled WGS sequence"/>
</dbReference>
<dbReference type="SUPFAM" id="SSF47459">
    <property type="entry name" value="HLH, helix-loop-helix DNA-binding domain"/>
    <property type="match status" value="1"/>
</dbReference>
<sequence length="365" mass="39639">MDFSDFSDIDIAQLIDADVFCLNPEEDIGSLSSSICVPNEPIVPVQRSGNLGNELQPTRESSSGHASKPPFATAVYNPSLIEQYLFPGVFINHVPQHPSGKGVTAEVLTKLGNSSKQEKAAEKTPVLSHSSTEKQRRDRLNSLIDELRELVPPSGEVQSDFAGGKRPKHTILADTIAYLKKIKDGAKSEPCSPTASENKTEHFSEAGDLAFGRSLSDTGCNDKPFDSNSQNSACQDDTIAPAQSSTGPEIKEKVKISNPLDAAVSVESSETGRLYLQVRCRNRRGLLADITAALSHVPVEILSGTVITQDDEMVYDVFELTPLKDASEHSYEALSNMVQKAVFQHLNGLECRTKRMKQQVEASPA</sequence>
<dbReference type="Pfam" id="PF00010">
    <property type="entry name" value="HLH"/>
    <property type="match status" value="1"/>
</dbReference>
<dbReference type="CDD" id="cd11393">
    <property type="entry name" value="bHLH_AtbHLH_like"/>
    <property type="match status" value="1"/>
</dbReference>
<dbReference type="OrthoDB" id="515240at2759"/>
<keyword evidence="5" id="KW-1185">Reference proteome</keyword>
<dbReference type="SMART" id="SM00353">
    <property type="entry name" value="HLH"/>
    <property type="match status" value="1"/>
</dbReference>
<evidence type="ECO:0000313" key="4">
    <source>
        <dbReference type="EMBL" id="GAX78175.1"/>
    </source>
</evidence>
<dbReference type="STRING" id="1157962.A0A250X517"/>
<name>A0A250X517_9CHLO</name>
<gene>
    <name evidence="4" type="ORF">CEUSTIGMA_g5617.t1</name>
</gene>
<dbReference type="SUPFAM" id="SSF55021">
    <property type="entry name" value="ACT-like"/>
    <property type="match status" value="1"/>
</dbReference>
<dbReference type="AlphaFoldDB" id="A0A250X517"/>
<comment type="caution">
    <text evidence="4">The sequence shown here is derived from an EMBL/GenBank/DDBJ whole genome shotgun (WGS) entry which is preliminary data.</text>
</comment>
<dbReference type="Gene3D" id="4.10.280.10">
    <property type="entry name" value="Helix-loop-helix DNA-binding domain"/>
    <property type="match status" value="1"/>
</dbReference>
<organism evidence="4 5">
    <name type="scientific">Chlamydomonas eustigma</name>
    <dbReference type="NCBI Taxonomy" id="1157962"/>
    <lineage>
        <taxon>Eukaryota</taxon>
        <taxon>Viridiplantae</taxon>
        <taxon>Chlorophyta</taxon>
        <taxon>core chlorophytes</taxon>
        <taxon>Chlorophyceae</taxon>
        <taxon>CS clade</taxon>
        <taxon>Chlamydomonadales</taxon>
        <taxon>Chlamydomonadaceae</taxon>
        <taxon>Chlamydomonas</taxon>
    </lineage>
</organism>
<evidence type="ECO:0000313" key="5">
    <source>
        <dbReference type="Proteomes" id="UP000232323"/>
    </source>
</evidence>
<dbReference type="PANTHER" id="PTHR46266">
    <property type="entry name" value="TRANSCRIPTION FACTOR TT8"/>
    <property type="match status" value="1"/>
</dbReference>
<dbReference type="InterPro" id="IPR011598">
    <property type="entry name" value="bHLH_dom"/>
</dbReference>
<dbReference type="InterPro" id="IPR045239">
    <property type="entry name" value="bHLH95_bHLH"/>
</dbReference>
<feature type="region of interest" description="Disordered" evidence="1">
    <location>
        <begin position="46"/>
        <end position="69"/>
    </location>
</feature>